<organism evidence="11 12">
    <name type="scientific">Ramazzottius varieornatus</name>
    <name type="common">Water bear</name>
    <name type="synonym">Tardigrade</name>
    <dbReference type="NCBI Taxonomy" id="947166"/>
    <lineage>
        <taxon>Eukaryota</taxon>
        <taxon>Metazoa</taxon>
        <taxon>Ecdysozoa</taxon>
        <taxon>Tardigrada</taxon>
        <taxon>Eutardigrada</taxon>
        <taxon>Parachela</taxon>
        <taxon>Hypsibioidea</taxon>
        <taxon>Ramazzottiidae</taxon>
        <taxon>Ramazzottius</taxon>
    </lineage>
</organism>
<dbReference type="GO" id="GO:0030154">
    <property type="term" value="P:cell differentiation"/>
    <property type="evidence" value="ECO:0007669"/>
    <property type="project" value="TreeGrafter"/>
</dbReference>
<feature type="domain" description="Homeobox" evidence="10">
    <location>
        <begin position="282"/>
        <end position="342"/>
    </location>
</feature>
<protein>
    <recommendedName>
        <fullName evidence="10">Homeobox domain-containing protein</fullName>
    </recommendedName>
</protein>
<evidence type="ECO:0000259" key="10">
    <source>
        <dbReference type="PROSITE" id="PS50071"/>
    </source>
</evidence>
<evidence type="ECO:0000256" key="1">
    <source>
        <dbReference type="ARBA" id="ARBA00004123"/>
    </source>
</evidence>
<name>A0A1D1VMB8_RAMVA</name>
<dbReference type="Pfam" id="PF00046">
    <property type="entry name" value="Homeodomain"/>
    <property type="match status" value="1"/>
</dbReference>
<dbReference type="PANTHER" id="PTHR24340:SF82">
    <property type="entry name" value="HOMEOBOX PROTEIN VND"/>
    <property type="match status" value="1"/>
</dbReference>
<gene>
    <name evidence="11" type="primary">RvY_11683-1</name>
    <name evidence="11" type="synonym">RvY_11683.1</name>
    <name evidence="11" type="ORF">RvY_11683</name>
</gene>
<feature type="region of interest" description="Disordered" evidence="9">
    <location>
        <begin position="204"/>
        <end position="288"/>
    </location>
</feature>
<proteinExistence type="inferred from homology"/>
<keyword evidence="5 7" id="KW-0371">Homeobox</keyword>
<evidence type="ECO:0000256" key="7">
    <source>
        <dbReference type="PROSITE-ProRule" id="PRU00108"/>
    </source>
</evidence>
<evidence type="ECO:0000256" key="4">
    <source>
        <dbReference type="ARBA" id="ARBA00023125"/>
    </source>
</evidence>
<keyword evidence="3" id="KW-0217">Developmental protein</keyword>
<keyword evidence="12" id="KW-1185">Reference proteome</keyword>
<dbReference type="CDD" id="cd00086">
    <property type="entry name" value="homeodomain"/>
    <property type="match status" value="1"/>
</dbReference>
<evidence type="ECO:0000256" key="8">
    <source>
        <dbReference type="RuleBase" id="RU000682"/>
    </source>
</evidence>
<keyword evidence="4 7" id="KW-0238">DNA-binding</keyword>
<feature type="DNA-binding region" description="Homeobox" evidence="7">
    <location>
        <begin position="284"/>
        <end position="343"/>
    </location>
</feature>
<dbReference type="InterPro" id="IPR050394">
    <property type="entry name" value="Homeobox_NK-like"/>
</dbReference>
<dbReference type="InterPro" id="IPR020479">
    <property type="entry name" value="HD_metazoa"/>
</dbReference>
<dbReference type="SUPFAM" id="SSF46689">
    <property type="entry name" value="Homeodomain-like"/>
    <property type="match status" value="1"/>
</dbReference>
<dbReference type="PRINTS" id="PR00024">
    <property type="entry name" value="HOMEOBOX"/>
</dbReference>
<dbReference type="InterPro" id="IPR017970">
    <property type="entry name" value="Homeobox_CS"/>
</dbReference>
<dbReference type="InterPro" id="IPR001356">
    <property type="entry name" value="HD"/>
</dbReference>
<comment type="similarity">
    <text evidence="2">Belongs to the NK-2 homeobox family.</text>
</comment>
<keyword evidence="6 7" id="KW-0539">Nucleus</keyword>
<dbReference type="GO" id="GO:0000978">
    <property type="term" value="F:RNA polymerase II cis-regulatory region sequence-specific DNA binding"/>
    <property type="evidence" value="ECO:0007669"/>
    <property type="project" value="TreeGrafter"/>
</dbReference>
<dbReference type="SMART" id="SM00389">
    <property type="entry name" value="HOX"/>
    <property type="match status" value="1"/>
</dbReference>
<reference evidence="11 12" key="1">
    <citation type="journal article" date="2016" name="Nat. Commun.">
        <title>Extremotolerant tardigrade genome and improved radiotolerance of human cultured cells by tardigrade-unique protein.</title>
        <authorList>
            <person name="Hashimoto T."/>
            <person name="Horikawa D.D."/>
            <person name="Saito Y."/>
            <person name="Kuwahara H."/>
            <person name="Kozuka-Hata H."/>
            <person name="Shin-I T."/>
            <person name="Minakuchi Y."/>
            <person name="Ohishi K."/>
            <person name="Motoyama A."/>
            <person name="Aizu T."/>
            <person name="Enomoto A."/>
            <person name="Kondo K."/>
            <person name="Tanaka S."/>
            <person name="Hara Y."/>
            <person name="Koshikawa S."/>
            <person name="Sagara H."/>
            <person name="Miura T."/>
            <person name="Yokobori S."/>
            <person name="Miyagawa K."/>
            <person name="Suzuki Y."/>
            <person name="Kubo T."/>
            <person name="Oyama M."/>
            <person name="Kohara Y."/>
            <person name="Fujiyama A."/>
            <person name="Arakawa K."/>
            <person name="Katayama T."/>
            <person name="Toyoda A."/>
            <person name="Kunieda T."/>
        </authorList>
    </citation>
    <scope>NUCLEOTIDE SEQUENCE [LARGE SCALE GENOMIC DNA]</scope>
    <source>
        <strain evidence="11 12">YOKOZUNA-1</strain>
    </source>
</reference>
<dbReference type="GO" id="GO:0000981">
    <property type="term" value="F:DNA-binding transcription factor activity, RNA polymerase II-specific"/>
    <property type="evidence" value="ECO:0007669"/>
    <property type="project" value="InterPro"/>
</dbReference>
<dbReference type="PANTHER" id="PTHR24340">
    <property type="entry name" value="HOMEOBOX PROTEIN NKX"/>
    <property type="match status" value="1"/>
</dbReference>
<dbReference type="EMBL" id="BDGG01000006">
    <property type="protein sequence ID" value="GAV00898.1"/>
    <property type="molecule type" value="Genomic_DNA"/>
</dbReference>
<dbReference type="AlphaFoldDB" id="A0A1D1VMB8"/>
<dbReference type="FunFam" id="1.10.10.60:FF:000101">
    <property type="entry name" value="NK2 homeobox 8"/>
    <property type="match status" value="1"/>
</dbReference>
<dbReference type="OrthoDB" id="3137333at2759"/>
<feature type="compositionally biased region" description="Acidic residues" evidence="9">
    <location>
        <begin position="248"/>
        <end position="262"/>
    </location>
</feature>
<comment type="caution">
    <text evidence="11">The sequence shown here is derived from an EMBL/GenBank/DDBJ whole genome shotgun (WGS) entry which is preliminary data.</text>
</comment>
<accession>A0A1D1VMB8</accession>
<evidence type="ECO:0000256" key="3">
    <source>
        <dbReference type="ARBA" id="ARBA00022473"/>
    </source>
</evidence>
<evidence type="ECO:0000256" key="5">
    <source>
        <dbReference type="ARBA" id="ARBA00023155"/>
    </source>
</evidence>
<evidence type="ECO:0000313" key="12">
    <source>
        <dbReference type="Proteomes" id="UP000186922"/>
    </source>
</evidence>
<evidence type="ECO:0000256" key="9">
    <source>
        <dbReference type="SAM" id="MobiDB-lite"/>
    </source>
</evidence>
<comment type="subcellular location">
    <subcellularLocation>
        <location evidence="1 7 8">Nucleus</location>
    </subcellularLocation>
</comment>
<dbReference type="PROSITE" id="PS50071">
    <property type="entry name" value="HOMEOBOX_2"/>
    <property type="match status" value="1"/>
</dbReference>
<feature type="compositionally biased region" description="Basic and acidic residues" evidence="9">
    <location>
        <begin position="263"/>
        <end position="277"/>
    </location>
</feature>
<dbReference type="PROSITE" id="PS00027">
    <property type="entry name" value="HOMEOBOX_1"/>
    <property type="match status" value="1"/>
</dbReference>
<evidence type="ECO:0000256" key="2">
    <source>
        <dbReference type="ARBA" id="ARBA00005661"/>
    </source>
</evidence>
<dbReference type="Proteomes" id="UP000186922">
    <property type="component" value="Unassembled WGS sequence"/>
</dbReference>
<evidence type="ECO:0000256" key="6">
    <source>
        <dbReference type="ARBA" id="ARBA00023242"/>
    </source>
</evidence>
<dbReference type="Gene3D" id="1.10.10.60">
    <property type="entry name" value="Homeodomain-like"/>
    <property type="match status" value="1"/>
</dbReference>
<dbReference type="GO" id="GO:0005634">
    <property type="term" value="C:nucleus"/>
    <property type="evidence" value="ECO:0007669"/>
    <property type="project" value="UniProtKB-SubCell"/>
</dbReference>
<feature type="region of interest" description="Disordered" evidence="9">
    <location>
        <begin position="162"/>
        <end position="181"/>
    </location>
</feature>
<sequence length="486" mass="51768">MTLHNLQQANAAATATVSNKSSSGFHVKDILQLPESKLHGGESVAAATNSSSSSSSNSTSAATLGQLLLNANLDSATAAMSHYSSALNHHPHMSHMMPAPMGYTSHHYMDQYAAMDNYSRWVHPSLQSVSDPYAAYQGYVQPMVNSGLGGVLSSSLDAVNRQSAPQSGLDSASSNGGSHVTTVDGASGMGYLASPISVKGDAAAENGTAEISKREEASTTPRSSACNEVPNNDLSDDLSEGIDAKGDSEDEDVDEDDDDGDSKDDKSASGDGKKENNGDAPVKKRKRRVLFTKSQTSELERRFLQQRYLSAPEREHLASLIRLSPTQVKIWFQNHRYKTKRACSQKGGMDLHSMQSPKRVAVPVLVRDGKPCNPHSSQSQYGSLKSSQASAMDMQSLNQGYFASPVSSYGSSAMSGYGPSINQLSNASVLSNSNPHMPPSFSSSCINAGPQNHMGFTSLNGAANYANNYALAMQQHAAANQRWSSW</sequence>
<feature type="compositionally biased region" description="Polar residues" evidence="9">
    <location>
        <begin position="218"/>
        <end position="233"/>
    </location>
</feature>
<dbReference type="InterPro" id="IPR009057">
    <property type="entry name" value="Homeodomain-like_sf"/>
</dbReference>
<evidence type="ECO:0000313" key="11">
    <source>
        <dbReference type="EMBL" id="GAV00898.1"/>
    </source>
</evidence>
<dbReference type="STRING" id="947166.A0A1D1VMB8"/>